<comment type="caution">
    <text evidence="1">The sequence shown here is derived from an EMBL/GenBank/DDBJ whole genome shotgun (WGS) entry which is preliminary data.</text>
</comment>
<organism evidence="1 2">
    <name type="scientific">Flavobacterium hercynium</name>
    <dbReference type="NCBI Taxonomy" id="387094"/>
    <lineage>
        <taxon>Bacteria</taxon>
        <taxon>Pseudomonadati</taxon>
        <taxon>Bacteroidota</taxon>
        <taxon>Flavobacteriia</taxon>
        <taxon>Flavobacteriales</taxon>
        <taxon>Flavobacteriaceae</taxon>
        <taxon>Flavobacterium</taxon>
    </lineage>
</organism>
<dbReference type="Proteomes" id="UP000198345">
    <property type="component" value="Unassembled WGS sequence"/>
</dbReference>
<dbReference type="RefSeq" id="WP_089051730.1">
    <property type="nucleotide sequence ID" value="NZ_FXTV01000007.1"/>
</dbReference>
<reference evidence="1 2" key="1">
    <citation type="submission" date="2016-11" db="EMBL/GenBank/DDBJ databases">
        <title>Whole genomes of Flavobacteriaceae.</title>
        <authorList>
            <person name="Stine C."/>
            <person name="Li C."/>
            <person name="Tadesse D."/>
        </authorList>
    </citation>
    <scope>NUCLEOTIDE SEQUENCE [LARGE SCALE GENOMIC DNA]</scope>
    <source>
        <strain evidence="1 2">DSM 18292</strain>
    </source>
</reference>
<dbReference type="AlphaFoldDB" id="A0A226GTW6"/>
<dbReference type="EMBL" id="MUGW01000055">
    <property type="protein sequence ID" value="OXA84886.1"/>
    <property type="molecule type" value="Genomic_DNA"/>
</dbReference>
<accession>A0A226GTW6</accession>
<protein>
    <submittedName>
        <fullName evidence="1">Uncharacterized protein</fullName>
    </submittedName>
</protein>
<evidence type="ECO:0000313" key="1">
    <source>
        <dbReference type="EMBL" id="OXA84886.1"/>
    </source>
</evidence>
<sequence>MIDYFLEKKIIDSVEKSRKRAESKLKLSTHKNFYDVFKGILNSEFRKINDFQIGLYDKSTITYVDKIVIEKKEINSKDHNFDKSVGGSSLILLGQPILKKRFVMKGSAAGTSIASKYLSRAFPQKMPVRILGTNVLGRAIGRVVPYVGWTLVAIDIIEIIIEYSECNEKDKSVFYGGFGGGSFSGGGSEGKW</sequence>
<dbReference type="InterPro" id="IPR058522">
    <property type="entry name" value="DUF8209"/>
</dbReference>
<dbReference type="Pfam" id="PF26636">
    <property type="entry name" value="DUF8209"/>
    <property type="match status" value="1"/>
</dbReference>
<keyword evidence="2" id="KW-1185">Reference proteome</keyword>
<dbReference type="OrthoDB" id="1450717at2"/>
<name>A0A226GTW6_9FLAO</name>
<gene>
    <name evidence="1" type="ORF">B0A66_20585</name>
</gene>
<evidence type="ECO:0000313" key="2">
    <source>
        <dbReference type="Proteomes" id="UP000198345"/>
    </source>
</evidence>
<proteinExistence type="predicted"/>